<evidence type="ECO:0000256" key="1">
    <source>
        <dbReference type="SAM" id="Coils"/>
    </source>
</evidence>
<evidence type="ECO:0000313" key="3">
    <source>
        <dbReference type="EMBL" id="MPM18019.1"/>
    </source>
</evidence>
<sequence>MSEKKSQLKITQELAEAAVNKTNERIDELGKNTGNLYEALNNIQAQFDEIRNVPSEKLLKYEKLKQFRLNWKQQVEKIEKDYKNTVVNNLSKGSLGVGTGVALVALGPTAAMGIATTFGVASTGTAISALSGAAATNAALAWLGGGALVASGGGMAAGNALLALAGPVGWAIAGVAVLSSGLLLWKSKSEQKRLEAIFTLISKRDITSYELAIVELNERLSRIKDETLKLENAIEVIKPFGTDYIQMSEAQQYELGSYVNLMEAATQLLVNPILGLMPKYAETDYEKFVSEGMKTVDESNCTSYKDLIISLSNLLYKIDLEKEDKKLLVKSFNKNKDFLSVMKISKKGIDVSIIRTVCSCLAFKYAH</sequence>
<dbReference type="AlphaFoldDB" id="A0A644XPE7"/>
<reference evidence="3" key="1">
    <citation type="submission" date="2019-08" db="EMBL/GenBank/DDBJ databases">
        <authorList>
            <person name="Kucharzyk K."/>
            <person name="Murdoch R.W."/>
            <person name="Higgins S."/>
            <person name="Loffler F."/>
        </authorList>
    </citation>
    <scope>NUCLEOTIDE SEQUENCE</scope>
</reference>
<gene>
    <name evidence="3" type="ORF">SDC9_64420</name>
</gene>
<comment type="caution">
    <text evidence="3">The sequence shown here is derived from an EMBL/GenBank/DDBJ whole genome shotgun (WGS) entry which is preliminary data.</text>
</comment>
<protein>
    <submittedName>
        <fullName evidence="3">Uncharacterized protein</fullName>
    </submittedName>
</protein>
<organism evidence="3">
    <name type="scientific">bioreactor metagenome</name>
    <dbReference type="NCBI Taxonomy" id="1076179"/>
    <lineage>
        <taxon>unclassified sequences</taxon>
        <taxon>metagenomes</taxon>
        <taxon>ecological metagenomes</taxon>
    </lineage>
</organism>
<keyword evidence="2" id="KW-0472">Membrane</keyword>
<keyword evidence="2" id="KW-0812">Transmembrane</keyword>
<feature type="coiled-coil region" evidence="1">
    <location>
        <begin position="206"/>
        <end position="233"/>
    </location>
</feature>
<proteinExistence type="predicted"/>
<name>A0A644XPE7_9ZZZZ</name>
<evidence type="ECO:0000256" key="2">
    <source>
        <dbReference type="SAM" id="Phobius"/>
    </source>
</evidence>
<keyword evidence="1" id="KW-0175">Coiled coil</keyword>
<feature type="transmembrane region" description="Helical" evidence="2">
    <location>
        <begin position="140"/>
        <end position="162"/>
    </location>
</feature>
<accession>A0A644XPE7</accession>
<dbReference type="EMBL" id="VSSQ01002905">
    <property type="protein sequence ID" value="MPM18019.1"/>
    <property type="molecule type" value="Genomic_DNA"/>
</dbReference>
<feature type="transmembrane region" description="Helical" evidence="2">
    <location>
        <begin position="168"/>
        <end position="185"/>
    </location>
</feature>
<keyword evidence="2" id="KW-1133">Transmembrane helix</keyword>